<keyword evidence="1 4" id="KW-0489">Methyltransferase</keyword>
<name>A0A5C8NJ29_9BACI</name>
<dbReference type="OrthoDB" id="9764961at2"/>
<accession>A0A5C8NJ29</accession>
<dbReference type="AlphaFoldDB" id="A0A5C8NJ29"/>
<dbReference type="PANTHER" id="PTHR47816:SF4">
    <property type="entry name" value="RIBOSOMAL RNA SMALL SUBUNIT METHYLTRANSFERASE C"/>
    <property type="match status" value="1"/>
</dbReference>
<dbReference type="EMBL" id="VDUW01000013">
    <property type="protein sequence ID" value="TXL61027.1"/>
    <property type="molecule type" value="Genomic_DNA"/>
</dbReference>
<evidence type="ECO:0000313" key="4">
    <source>
        <dbReference type="EMBL" id="TXL61027.1"/>
    </source>
</evidence>
<dbReference type="Proteomes" id="UP000321574">
    <property type="component" value="Unassembled WGS sequence"/>
</dbReference>
<dbReference type="GO" id="GO:0032259">
    <property type="term" value="P:methylation"/>
    <property type="evidence" value="ECO:0007669"/>
    <property type="project" value="UniProtKB-KW"/>
</dbReference>
<evidence type="ECO:0000259" key="3">
    <source>
        <dbReference type="Pfam" id="PF05175"/>
    </source>
</evidence>
<dbReference type="CDD" id="cd02440">
    <property type="entry name" value="AdoMet_MTases"/>
    <property type="match status" value="1"/>
</dbReference>
<sequence>MSEHYFSQKPQSKSSPKTWKYRLRQKEFTFISDYGVFSKGEVDYGTRLLIEHFNPPSVKGDILDLGCGYGPIGIALASSFPDCQVTMVDVNERAILLAKQNAHLNDVKNVEILKSDRLKQLNERMFASILTNPPIRAGKKVVHAMFEESALSLYSGGELWIVIQKKQGAPSAKKKLEQLFGNVEVVVKSKGYYILRSIKI</sequence>
<dbReference type="Pfam" id="PF05175">
    <property type="entry name" value="MTS"/>
    <property type="match status" value="1"/>
</dbReference>
<evidence type="ECO:0000256" key="2">
    <source>
        <dbReference type="ARBA" id="ARBA00022679"/>
    </source>
</evidence>
<dbReference type="SUPFAM" id="SSF53335">
    <property type="entry name" value="S-adenosyl-L-methionine-dependent methyltransferases"/>
    <property type="match status" value="1"/>
</dbReference>
<dbReference type="PANTHER" id="PTHR47816">
    <property type="entry name" value="RIBOSOMAL RNA SMALL SUBUNIT METHYLTRANSFERASE C"/>
    <property type="match status" value="1"/>
</dbReference>
<evidence type="ECO:0000313" key="5">
    <source>
        <dbReference type="Proteomes" id="UP000321574"/>
    </source>
</evidence>
<dbReference type="InterPro" id="IPR046977">
    <property type="entry name" value="RsmC/RlmG"/>
</dbReference>
<protein>
    <submittedName>
        <fullName evidence="4">Class I SAM-dependent methyltransferase</fullName>
    </submittedName>
</protein>
<reference evidence="4 5" key="1">
    <citation type="submission" date="2019-06" db="EMBL/GenBank/DDBJ databases">
        <title>Cerasibacillus sp. nov., isolated from maize field.</title>
        <authorList>
            <person name="Lin S.-Y."/>
            <person name="Tsai C.-F."/>
            <person name="Young C.-C."/>
        </authorList>
    </citation>
    <scope>NUCLEOTIDE SEQUENCE [LARGE SCALE GENOMIC DNA]</scope>
    <source>
        <strain evidence="4 5">CC-CFT480</strain>
    </source>
</reference>
<feature type="domain" description="Methyltransferase small" evidence="3">
    <location>
        <begin position="28"/>
        <end position="196"/>
    </location>
</feature>
<dbReference type="RefSeq" id="WP_147670340.1">
    <property type="nucleotide sequence ID" value="NZ_VDUW01000013.1"/>
</dbReference>
<keyword evidence="5" id="KW-1185">Reference proteome</keyword>
<organism evidence="4 5">
    <name type="scientific">Cerasibacillus terrae</name>
    <dbReference type="NCBI Taxonomy" id="2498845"/>
    <lineage>
        <taxon>Bacteria</taxon>
        <taxon>Bacillati</taxon>
        <taxon>Bacillota</taxon>
        <taxon>Bacilli</taxon>
        <taxon>Bacillales</taxon>
        <taxon>Bacillaceae</taxon>
        <taxon>Cerasibacillus</taxon>
    </lineage>
</organism>
<comment type="caution">
    <text evidence="4">The sequence shown here is derived from an EMBL/GenBank/DDBJ whole genome shotgun (WGS) entry which is preliminary data.</text>
</comment>
<dbReference type="InterPro" id="IPR007848">
    <property type="entry name" value="Small_mtfrase_dom"/>
</dbReference>
<proteinExistence type="predicted"/>
<dbReference type="GO" id="GO:0008757">
    <property type="term" value="F:S-adenosylmethionine-dependent methyltransferase activity"/>
    <property type="evidence" value="ECO:0007669"/>
    <property type="project" value="InterPro"/>
</dbReference>
<gene>
    <name evidence="4" type="ORF">FHP05_13850</name>
</gene>
<evidence type="ECO:0000256" key="1">
    <source>
        <dbReference type="ARBA" id="ARBA00022603"/>
    </source>
</evidence>
<dbReference type="InterPro" id="IPR029063">
    <property type="entry name" value="SAM-dependent_MTases_sf"/>
</dbReference>
<dbReference type="Gene3D" id="3.40.50.150">
    <property type="entry name" value="Vaccinia Virus protein VP39"/>
    <property type="match status" value="1"/>
</dbReference>
<keyword evidence="2 4" id="KW-0808">Transferase</keyword>